<evidence type="ECO:0000256" key="5">
    <source>
        <dbReference type="ARBA" id="ARBA00023014"/>
    </source>
</evidence>
<feature type="domain" description="4Fe-4S ferredoxin-type" evidence="7">
    <location>
        <begin position="341"/>
        <end position="373"/>
    </location>
</feature>
<accession>A0A7C1JWQ4</accession>
<keyword evidence="5" id="KW-0411">Iron-sulfur</keyword>
<dbReference type="GO" id="GO:0046872">
    <property type="term" value="F:metal ion binding"/>
    <property type="evidence" value="ECO:0007669"/>
    <property type="project" value="UniProtKB-KW"/>
</dbReference>
<evidence type="ECO:0000256" key="6">
    <source>
        <dbReference type="SAM" id="Phobius"/>
    </source>
</evidence>
<keyword evidence="3" id="KW-0560">Oxidoreductase</keyword>
<comment type="caution">
    <text evidence="8">The sequence shown here is derived from an EMBL/GenBank/DDBJ whole genome shotgun (WGS) entry which is preliminary data.</text>
</comment>
<protein>
    <submittedName>
        <fullName evidence="8">(Fe-S)-binding protein</fullName>
    </submittedName>
</protein>
<dbReference type="InterPro" id="IPR017900">
    <property type="entry name" value="4Fe4S_Fe_S_CS"/>
</dbReference>
<reference evidence="8" key="1">
    <citation type="journal article" date="2020" name="mSystems">
        <title>Genome- and Community-Level Interaction Insights into Carbon Utilization and Element Cycling Functions of Hydrothermarchaeota in Hydrothermal Sediment.</title>
        <authorList>
            <person name="Zhou Z."/>
            <person name="Liu Y."/>
            <person name="Xu W."/>
            <person name="Pan J."/>
            <person name="Luo Z.H."/>
            <person name="Li M."/>
        </authorList>
    </citation>
    <scope>NUCLEOTIDE SEQUENCE [LARGE SCALE GENOMIC DNA]</scope>
    <source>
        <strain evidence="8">SpSt-289</strain>
    </source>
</reference>
<evidence type="ECO:0000256" key="3">
    <source>
        <dbReference type="ARBA" id="ARBA00023002"/>
    </source>
</evidence>
<dbReference type="Pfam" id="PF02754">
    <property type="entry name" value="CCG"/>
    <property type="match status" value="2"/>
</dbReference>
<dbReference type="PROSITE" id="PS00198">
    <property type="entry name" value="4FE4S_FER_1"/>
    <property type="match status" value="1"/>
</dbReference>
<dbReference type="Gene3D" id="1.10.1060.10">
    <property type="entry name" value="Alpha-helical ferredoxin"/>
    <property type="match status" value="1"/>
</dbReference>
<name>A0A7C1JWQ4_9CHLR</name>
<keyword evidence="6" id="KW-0812">Transmembrane</keyword>
<proteinExistence type="predicted"/>
<organism evidence="8">
    <name type="scientific">Caldilinea aerophila</name>
    <dbReference type="NCBI Taxonomy" id="133453"/>
    <lineage>
        <taxon>Bacteria</taxon>
        <taxon>Bacillati</taxon>
        <taxon>Chloroflexota</taxon>
        <taxon>Caldilineae</taxon>
        <taxon>Caldilineales</taxon>
        <taxon>Caldilineaceae</taxon>
        <taxon>Caldilinea</taxon>
    </lineage>
</organism>
<feature type="transmembrane region" description="Helical" evidence="6">
    <location>
        <begin position="70"/>
        <end position="89"/>
    </location>
</feature>
<dbReference type="GO" id="GO:0005886">
    <property type="term" value="C:plasma membrane"/>
    <property type="evidence" value="ECO:0007669"/>
    <property type="project" value="TreeGrafter"/>
</dbReference>
<dbReference type="EMBL" id="DSMG01000037">
    <property type="protein sequence ID" value="HDX30370.1"/>
    <property type="molecule type" value="Genomic_DNA"/>
</dbReference>
<dbReference type="AlphaFoldDB" id="A0A7C1JWQ4"/>
<evidence type="ECO:0000256" key="4">
    <source>
        <dbReference type="ARBA" id="ARBA00023004"/>
    </source>
</evidence>
<dbReference type="Pfam" id="PF13237">
    <property type="entry name" value="Fer4_10"/>
    <property type="match status" value="1"/>
</dbReference>
<keyword evidence="1" id="KW-0004">4Fe-4S</keyword>
<feature type="transmembrane region" description="Helical" evidence="6">
    <location>
        <begin position="216"/>
        <end position="234"/>
    </location>
</feature>
<keyword evidence="6" id="KW-0472">Membrane</keyword>
<keyword evidence="4" id="KW-0408">Iron</keyword>
<evidence type="ECO:0000313" key="8">
    <source>
        <dbReference type="EMBL" id="HDX30370.1"/>
    </source>
</evidence>
<feature type="domain" description="4Fe-4S ferredoxin-type" evidence="7">
    <location>
        <begin position="282"/>
        <end position="311"/>
    </location>
</feature>
<dbReference type="PANTHER" id="PTHR43255">
    <property type="entry name" value="IRON-SULFUR-BINDING OXIDOREDUCTASE FADF-RELATED-RELATED"/>
    <property type="match status" value="1"/>
</dbReference>
<feature type="transmembrane region" description="Helical" evidence="6">
    <location>
        <begin position="6"/>
        <end position="26"/>
    </location>
</feature>
<dbReference type="PANTHER" id="PTHR43255:SF1">
    <property type="entry name" value="IRON-SULFUR-BINDING OXIDOREDUCTASE FADF-RELATED"/>
    <property type="match status" value="1"/>
</dbReference>
<dbReference type="InterPro" id="IPR017896">
    <property type="entry name" value="4Fe4S_Fe-S-bd"/>
</dbReference>
<dbReference type="InterPro" id="IPR004017">
    <property type="entry name" value="Cys_rich_dom"/>
</dbReference>
<keyword evidence="6" id="KW-1133">Transmembrane helix</keyword>
<dbReference type="InterPro" id="IPR051460">
    <property type="entry name" value="HdrC_iron-sulfur_subunit"/>
</dbReference>
<dbReference type="InterPro" id="IPR009051">
    <property type="entry name" value="Helical_ferredxn"/>
</dbReference>
<evidence type="ECO:0000256" key="1">
    <source>
        <dbReference type="ARBA" id="ARBA00022485"/>
    </source>
</evidence>
<evidence type="ECO:0000256" key="2">
    <source>
        <dbReference type="ARBA" id="ARBA00022723"/>
    </source>
</evidence>
<gene>
    <name evidence="8" type="ORF">ENQ20_02625</name>
</gene>
<keyword evidence="2" id="KW-0479">Metal-binding</keyword>
<sequence>MLTLIEKILFILAVGASLYFAGAGFYKVYKVVMRGTGEKPSLGDMTSRLWYAASTWITTRPIWKTRPWSSLFHILISLGFVFYFLVNFGDIVEGLFPVTFLGHTLIGNLYRFLADLATISVLVGVVYFIVRRFIYNDKALRYHDNVKLVESVQQGAIRRDSLIVALFILFHVGFRLVGNSFKVSLEGGDPWQPFSTALAQAWAGWSIGARTVGEHVGWWLAIGLILAFLPYFPYTKHIHLIMSGVNFLTKPRRSSLGTIEPIDFEDESQETFGVNKIEQLPWTHLVDAYACIMCNRCQDVCPAYVTGKELSPSALEINKRYYINEHLDDLANGKESNETLLDFAISESAVWACTACGACVEICPVGNEPMFDILYIRRYQMLMENAFPDELKQAYRGMERNGNPWNISARDRMKWASGLEVPTVDENPDFDLLWWVGCAPSYDPRAQETARALARVLNAAGVNFAVLGEMERCTGDAARRSGNEALFYELAQNNIETLNEAMGERKRRIVTTCPHCLQTLGKEYGQYGGQFEVIHHTQLLSELTAAKKISVRRAQDVDMITFHDPCYLGRHNGIVDEPRSLLLEANAFLIEMPRHGKQSFCCGAGGAQMWKEEEHGDAAVNVTRYNEAAATGARTIAVGCPFCLTMMTDASKQAEQKLKVKDIAEIIAERMEVEKMEADG</sequence>
<dbReference type="SUPFAM" id="SSF46548">
    <property type="entry name" value="alpha-helical ferredoxin"/>
    <property type="match status" value="1"/>
</dbReference>
<evidence type="ECO:0000259" key="7">
    <source>
        <dbReference type="PROSITE" id="PS51379"/>
    </source>
</evidence>
<dbReference type="GO" id="GO:0016491">
    <property type="term" value="F:oxidoreductase activity"/>
    <property type="evidence" value="ECO:0007669"/>
    <property type="project" value="UniProtKB-KW"/>
</dbReference>
<dbReference type="GO" id="GO:0051539">
    <property type="term" value="F:4 iron, 4 sulfur cluster binding"/>
    <property type="evidence" value="ECO:0007669"/>
    <property type="project" value="UniProtKB-KW"/>
</dbReference>
<dbReference type="PROSITE" id="PS51379">
    <property type="entry name" value="4FE4S_FER_2"/>
    <property type="match status" value="2"/>
</dbReference>
<dbReference type="Gene3D" id="1.20.950.20">
    <property type="entry name" value="Transmembrane di-heme cytochromes, Chain C"/>
    <property type="match status" value="1"/>
</dbReference>
<feature type="transmembrane region" description="Helical" evidence="6">
    <location>
        <begin position="109"/>
        <end position="130"/>
    </location>
</feature>